<feature type="domain" description="AB hydrolase-1" evidence="1">
    <location>
        <begin position="161"/>
        <end position="338"/>
    </location>
</feature>
<organism evidence="2 3">
    <name type="scientific">Klugiella xanthotipulae</name>
    <dbReference type="NCBI Taxonomy" id="244735"/>
    <lineage>
        <taxon>Bacteria</taxon>
        <taxon>Bacillati</taxon>
        <taxon>Actinomycetota</taxon>
        <taxon>Actinomycetes</taxon>
        <taxon>Micrococcales</taxon>
        <taxon>Microbacteriaceae</taxon>
        <taxon>Klugiella</taxon>
    </lineage>
</organism>
<dbReference type="GO" id="GO:0016787">
    <property type="term" value="F:hydrolase activity"/>
    <property type="evidence" value="ECO:0007669"/>
    <property type="project" value="UniProtKB-KW"/>
</dbReference>
<comment type="caution">
    <text evidence="2">The sequence shown here is derived from an EMBL/GenBank/DDBJ whole genome shotgun (WGS) entry which is preliminary data.</text>
</comment>
<dbReference type="Gene3D" id="3.40.50.1820">
    <property type="entry name" value="alpha/beta hydrolase"/>
    <property type="match status" value="1"/>
</dbReference>
<dbReference type="InterPro" id="IPR000073">
    <property type="entry name" value="AB_hydrolase_1"/>
</dbReference>
<accession>A0A543HS55</accession>
<dbReference type="OrthoDB" id="8111537at2"/>
<gene>
    <name evidence="2" type="ORF">FB466_2117</name>
</gene>
<evidence type="ECO:0000313" key="3">
    <source>
        <dbReference type="Proteomes" id="UP000318331"/>
    </source>
</evidence>
<dbReference type="InterPro" id="IPR029058">
    <property type="entry name" value="AB_hydrolase_fold"/>
</dbReference>
<proteinExistence type="predicted"/>
<dbReference type="PANTHER" id="PTHR43358:SF4">
    <property type="entry name" value="ALPHA_BETA HYDROLASE FOLD-1 DOMAIN-CONTAINING PROTEIN"/>
    <property type="match status" value="1"/>
</dbReference>
<evidence type="ECO:0000259" key="1">
    <source>
        <dbReference type="Pfam" id="PF12697"/>
    </source>
</evidence>
<sequence>MRHPRHLVVIGLTSLATAALALFALCASVSLRFARTVVTPPRGRDLTLTVTGYDPRGGAVTLPRTADTELPGCYSLIFDNGRGHARIGDILSMTSETVTRRILRLDAGVPEPGMKSRIAGWFYQHPSDLGYEAEGILISTDLGPAPAWLIHGSTVGRWAIHVHGRGVQRAEAIRAIPPFAAEGFTNLLVSYRNDGEAPEGVRGQFGLGATEWRDISAALDYAVDHGATEVVLVGWSMGGAVVLQTLLRARHRAVIVAVMLDSPVIDWYETLRVLGSQSRVPSMLQRWTFSLFRTGWFRLHDRIAIDLDELNIVAHAGRLTVPILLLHSVDDGFVTSVPSRKLALARPDIVTFVPFRVARHTKLWNYDCARWGAEVTEWLRALPASGHTGTTPHR</sequence>
<dbReference type="InterPro" id="IPR052920">
    <property type="entry name" value="DNA-binding_regulatory"/>
</dbReference>
<keyword evidence="2" id="KW-0378">Hydrolase</keyword>
<dbReference type="Pfam" id="PF12697">
    <property type="entry name" value="Abhydrolase_6"/>
    <property type="match status" value="1"/>
</dbReference>
<dbReference type="EMBL" id="VFPN01000003">
    <property type="protein sequence ID" value="TQM61181.1"/>
    <property type="molecule type" value="Genomic_DNA"/>
</dbReference>
<dbReference type="Proteomes" id="UP000318331">
    <property type="component" value="Unassembled WGS sequence"/>
</dbReference>
<evidence type="ECO:0000313" key="2">
    <source>
        <dbReference type="EMBL" id="TQM61181.1"/>
    </source>
</evidence>
<name>A0A543HS55_9MICO</name>
<dbReference type="AlphaFoldDB" id="A0A543HS55"/>
<dbReference type="PANTHER" id="PTHR43358">
    <property type="entry name" value="ALPHA/BETA-HYDROLASE"/>
    <property type="match status" value="1"/>
</dbReference>
<reference evidence="2 3" key="1">
    <citation type="submission" date="2019-06" db="EMBL/GenBank/DDBJ databases">
        <title>Sequencing the genomes of 1000 actinobacteria strains.</title>
        <authorList>
            <person name="Klenk H.-P."/>
        </authorList>
    </citation>
    <scope>NUCLEOTIDE SEQUENCE [LARGE SCALE GENOMIC DNA]</scope>
    <source>
        <strain evidence="2 3">DSM 18031</strain>
    </source>
</reference>
<protein>
    <submittedName>
        <fullName evidence="2">Alpha/beta hydrolase family protein</fullName>
    </submittedName>
</protein>
<keyword evidence="3" id="KW-1185">Reference proteome</keyword>
<dbReference type="SUPFAM" id="SSF53474">
    <property type="entry name" value="alpha/beta-Hydrolases"/>
    <property type="match status" value="1"/>
</dbReference>